<protein>
    <submittedName>
        <fullName evidence="2">HTH-type transcriptional repressor AseR</fullName>
    </submittedName>
</protein>
<feature type="domain" description="HTH arsR-type" evidence="1">
    <location>
        <begin position="1"/>
        <end position="89"/>
    </location>
</feature>
<accession>A0A380WL11</accession>
<reference evidence="2 3" key="1">
    <citation type="submission" date="2018-06" db="EMBL/GenBank/DDBJ databases">
        <authorList>
            <consortium name="Pathogen Informatics"/>
            <person name="Doyle S."/>
        </authorList>
    </citation>
    <scope>NUCLEOTIDE SEQUENCE [LARGE SCALE GENOMIC DNA]</scope>
    <source>
        <strain evidence="2 3">NCTC10684</strain>
    </source>
</reference>
<dbReference type="PANTHER" id="PTHR38600">
    <property type="entry name" value="TRANSCRIPTIONAL REGULATORY PROTEIN"/>
    <property type="match status" value="1"/>
</dbReference>
<dbReference type="SMART" id="SM00418">
    <property type="entry name" value="HTH_ARSR"/>
    <property type="match status" value="1"/>
</dbReference>
<dbReference type="PROSITE" id="PS50987">
    <property type="entry name" value="HTH_ARSR_2"/>
    <property type="match status" value="1"/>
</dbReference>
<dbReference type="AlphaFoldDB" id="A0A380WL11"/>
<evidence type="ECO:0000313" key="2">
    <source>
        <dbReference type="EMBL" id="SUU89683.1"/>
    </source>
</evidence>
<gene>
    <name evidence="2" type="primary">aseR_2</name>
    <name evidence="2" type="ORF">NCTC10684_02925</name>
</gene>
<dbReference type="RefSeq" id="WP_115731805.1">
    <property type="nucleotide sequence ID" value="NZ_BAAAVY010000002.1"/>
</dbReference>
<dbReference type="OrthoDB" id="9790747at2"/>
<dbReference type="Proteomes" id="UP000254701">
    <property type="component" value="Unassembled WGS sequence"/>
</dbReference>
<sequence length="104" mass="11988">MNESEIFRALSDPTRRAVLDRLTAGEKNATELREGLEISQPAISQHIAVLRGAGLIREARAGRHVNYSVNPDGLRPLFDWLTRYRSFWPDRVERLKTLLKEMDQ</sequence>
<dbReference type="FunFam" id="1.10.10.10:FF:000496">
    <property type="entry name" value="ArsR family transcriptional regulator"/>
    <property type="match status" value="1"/>
</dbReference>
<organism evidence="2 3">
    <name type="scientific">Aminobacter aminovorans</name>
    <name type="common">Chelatobacter heintzii</name>
    <dbReference type="NCBI Taxonomy" id="83263"/>
    <lineage>
        <taxon>Bacteria</taxon>
        <taxon>Pseudomonadati</taxon>
        <taxon>Pseudomonadota</taxon>
        <taxon>Alphaproteobacteria</taxon>
        <taxon>Hyphomicrobiales</taxon>
        <taxon>Phyllobacteriaceae</taxon>
        <taxon>Aminobacter</taxon>
    </lineage>
</organism>
<dbReference type="Pfam" id="PF12840">
    <property type="entry name" value="HTH_20"/>
    <property type="match status" value="1"/>
</dbReference>
<dbReference type="SUPFAM" id="SSF46785">
    <property type="entry name" value="Winged helix' DNA-binding domain"/>
    <property type="match status" value="1"/>
</dbReference>
<evidence type="ECO:0000313" key="3">
    <source>
        <dbReference type="Proteomes" id="UP000254701"/>
    </source>
</evidence>
<dbReference type="InterPro" id="IPR036390">
    <property type="entry name" value="WH_DNA-bd_sf"/>
</dbReference>
<dbReference type="Gene3D" id="1.10.10.10">
    <property type="entry name" value="Winged helix-like DNA-binding domain superfamily/Winged helix DNA-binding domain"/>
    <property type="match status" value="1"/>
</dbReference>
<dbReference type="InterPro" id="IPR011991">
    <property type="entry name" value="ArsR-like_HTH"/>
</dbReference>
<dbReference type="EMBL" id="UFSM01000001">
    <property type="protein sequence ID" value="SUU89683.1"/>
    <property type="molecule type" value="Genomic_DNA"/>
</dbReference>
<dbReference type="CDD" id="cd00090">
    <property type="entry name" value="HTH_ARSR"/>
    <property type="match status" value="1"/>
</dbReference>
<dbReference type="InterPro" id="IPR036388">
    <property type="entry name" value="WH-like_DNA-bd_sf"/>
</dbReference>
<dbReference type="NCBIfam" id="NF033788">
    <property type="entry name" value="HTH_metalloreg"/>
    <property type="match status" value="1"/>
</dbReference>
<evidence type="ECO:0000259" key="1">
    <source>
        <dbReference type="PROSITE" id="PS50987"/>
    </source>
</evidence>
<dbReference type="PANTHER" id="PTHR38600:SF2">
    <property type="entry name" value="SLL0088 PROTEIN"/>
    <property type="match status" value="1"/>
</dbReference>
<dbReference type="InterPro" id="IPR001845">
    <property type="entry name" value="HTH_ArsR_DNA-bd_dom"/>
</dbReference>
<dbReference type="PRINTS" id="PR00778">
    <property type="entry name" value="HTHARSR"/>
</dbReference>
<proteinExistence type="predicted"/>
<name>A0A380WL11_AMIAI</name>
<dbReference type="GO" id="GO:0003700">
    <property type="term" value="F:DNA-binding transcription factor activity"/>
    <property type="evidence" value="ECO:0007669"/>
    <property type="project" value="InterPro"/>
</dbReference>